<accession>A0ABU3U8B0</accession>
<dbReference type="RefSeq" id="WP_316662750.1">
    <property type="nucleotide sequence ID" value="NZ_JAWHTF010000006.1"/>
</dbReference>
<feature type="domain" description="4Fe-4S ferredoxin-type" evidence="1">
    <location>
        <begin position="886"/>
        <end position="917"/>
    </location>
</feature>
<dbReference type="Gene3D" id="3.40.50.740">
    <property type="match status" value="1"/>
</dbReference>
<name>A0ABU3U8B0_9FLAO</name>
<dbReference type="Proteomes" id="UP001268651">
    <property type="component" value="Unassembled WGS sequence"/>
</dbReference>
<feature type="domain" description="4Fe-4S ferredoxin-type" evidence="1">
    <location>
        <begin position="918"/>
        <end position="947"/>
    </location>
</feature>
<organism evidence="2 3">
    <name type="scientific">Gilvirhabdus luticola</name>
    <dbReference type="NCBI Taxonomy" id="3079858"/>
    <lineage>
        <taxon>Bacteria</taxon>
        <taxon>Pseudomonadati</taxon>
        <taxon>Bacteroidota</taxon>
        <taxon>Flavobacteriia</taxon>
        <taxon>Flavobacteriales</taxon>
        <taxon>Flavobacteriaceae</taxon>
        <taxon>Gilvirhabdus</taxon>
    </lineage>
</organism>
<dbReference type="PANTHER" id="PTHR42783">
    <property type="entry name" value="GLUTAMATE SYNTHASE [NADPH] SMALL CHAIN"/>
    <property type="match status" value="1"/>
</dbReference>
<dbReference type="SUPFAM" id="SSF54862">
    <property type="entry name" value="4Fe-4S ferredoxins"/>
    <property type="match status" value="1"/>
</dbReference>
<dbReference type="PROSITE" id="PS51379">
    <property type="entry name" value="4FE4S_FER_2"/>
    <property type="match status" value="3"/>
</dbReference>
<proteinExistence type="predicted"/>
<dbReference type="CDD" id="cd10551">
    <property type="entry name" value="PsrB"/>
    <property type="match status" value="1"/>
</dbReference>
<comment type="caution">
    <text evidence="2">The sequence shown here is derived from an EMBL/GenBank/DDBJ whole genome shotgun (WGS) entry which is preliminary data.</text>
</comment>
<dbReference type="SUPFAM" id="SSF53706">
    <property type="entry name" value="Formate dehydrogenase/DMSO reductase, domains 1-3"/>
    <property type="match status" value="1"/>
</dbReference>
<dbReference type="NCBIfam" id="TIGR04519">
    <property type="entry name" value="MoCo_extend_TAT"/>
    <property type="match status" value="1"/>
</dbReference>
<dbReference type="EMBL" id="JAWHTF010000006">
    <property type="protein sequence ID" value="MDU8886658.1"/>
    <property type="molecule type" value="Genomic_DNA"/>
</dbReference>
<evidence type="ECO:0000313" key="2">
    <source>
        <dbReference type="EMBL" id="MDU8886658.1"/>
    </source>
</evidence>
<keyword evidence="3" id="KW-1185">Reference proteome</keyword>
<reference evidence="2 3" key="1">
    <citation type="submission" date="2023-10" db="EMBL/GenBank/DDBJ databases">
        <title>Marimonas sp. nov. isolated from tidal mud flat.</title>
        <authorList>
            <person name="Jaincy N.J."/>
            <person name="Srinivasan S."/>
            <person name="Lee S.-S."/>
        </authorList>
    </citation>
    <scope>NUCLEOTIDE SEQUENCE [LARGE SCALE GENOMIC DNA]</scope>
    <source>
        <strain evidence="2 3">MJ-SS3</strain>
    </source>
</reference>
<gene>
    <name evidence="2" type="ORF">RXV94_10840</name>
</gene>
<evidence type="ECO:0000259" key="1">
    <source>
        <dbReference type="PROSITE" id="PS51379"/>
    </source>
</evidence>
<feature type="domain" description="4Fe-4S ferredoxin-type" evidence="1">
    <location>
        <begin position="802"/>
        <end position="832"/>
    </location>
</feature>
<dbReference type="Gene3D" id="3.30.2070.10">
    <property type="entry name" value="Formate dehydrogenase/DMSO reductase"/>
    <property type="match status" value="1"/>
</dbReference>
<dbReference type="InterPro" id="IPR017896">
    <property type="entry name" value="4Fe4S_Fe-S-bd"/>
</dbReference>
<dbReference type="InterPro" id="IPR030948">
    <property type="entry name" value="TAT_var_transloc_signal_dom"/>
</dbReference>
<dbReference type="Pfam" id="PF13247">
    <property type="entry name" value="Fer4_11"/>
    <property type="match status" value="1"/>
</dbReference>
<protein>
    <submittedName>
        <fullName evidence="2">TAT-variant-translocated molybdopterin oxidoreductase</fullName>
    </submittedName>
</protein>
<dbReference type="Gene3D" id="3.30.70.20">
    <property type="match status" value="2"/>
</dbReference>
<dbReference type="PANTHER" id="PTHR42783:SF3">
    <property type="entry name" value="GLUTAMATE SYNTHASE [NADPH] SMALL CHAIN-RELATED"/>
    <property type="match status" value="1"/>
</dbReference>
<evidence type="ECO:0000313" key="3">
    <source>
        <dbReference type="Proteomes" id="UP001268651"/>
    </source>
</evidence>
<sequence>MSSNKKYWKSVEELNQNSSIVETLKQNEFVEEIPVDEFLGDKKTLESSNTTRRDFLKYVGFSTAAASLAACEGPVIKSIPYVVQPEEIVPGVANYYATTIADGFDFASVLVKTREGRPIRILNNRMATTNGSANARVNASVLGLYDSLRAQGPTKDGQAISWGEFDKETIEKLTSIAAASKDIVLLTQTFASPSTSKLISEFSTKFGNVRHVVYDAVSESAALDAYQAKYGERGLANYDFSKASTIVSVGADFLGDWQGGGFDSGYAKGRVPNHGKMSRHIQFESNMSLTGANADKRVPLTPSLQKVALAKLYSLIVGGSVSGDLPEHIDDAVQKAASQLKKSGSNGVVVTGIQDVNAQTVVLAINEALGSKAFDSEAPIKIRQGDNKAVAELVADMKAGKVGAIIMNGVNPLYTLPNASDFAEGLKQTELSITFSMKADETASETQYLAAAPHYLESWGDVEFKKGHFALTQPTIRPLFNTRQFQDALLEWIGSPLSYHDYIKQTWDESVLGGSSFNQALHDGSFVSGGNTSVATEALHEEDKTWVGGIIEDVAEGLGLKEKDSNNSNESASTSLNSISAGAAARALASTPASEGLELTLYTKVGMGDGQQANNPWLQEFPDPITRASWDNYLTVSKADADALGLVNTYVANGALNSNYANVSVNGGEAITVPVIIQPGQAKGSVGLAFGYGKTKGLKSEMQTGVNAYTLYQNFNNVQTVSISAVSGEHEFACVQLHSTLMGRGDIVKETTLEIFNTYDREDHEHGWNKVPKVSLNHIETPVTSPDVDLWDEFDRSIGHHFNLSIDLNACTGCGACVIACHAENNVPVVGKTEVRRSRDMHWLRIDRYYSSEDSFENDNDKKDSISGLGSSLNEFAEMERAAENPQVAFQPVMCQHCNHAPCETVCPVAATSHSRQGQNHMAYNRCVGTRYCANNCPYKVRRFNWFLYSNNDEFDYYMNDDLGRMVLNPDVVVRSRGVMEKCSMCIQMTQKTILDAKRDGRQIKDGEFKTACSAACSSGAMTFGDINDKESKVAHLKKDNRMYHLLESVGTKPNVMYQTKVRNTTEA</sequence>